<organism evidence="3 4">
    <name type="scientific">Paractinoplanes durhamensis</name>
    <dbReference type="NCBI Taxonomy" id="113563"/>
    <lineage>
        <taxon>Bacteria</taxon>
        <taxon>Bacillati</taxon>
        <taxon>Actinomycetota</taxon>
        <taxon>Actinomycetes</taxon>
        <taxon>Micromonosporales</taxon>
        <taxon>Micromonosporaceae</taxon>
        <taxon>Paractinoplanes</taxon>
    </lineage>
</organism>
<evidence type="ECO:0008006" key="5">
    <source>
        <dbReference type="Google" id="ProtNLM"/>
    </source>
</evidence>
<evidence type="ECO:0000313" key="3">
    <source>
        <dbReference type="EMBL" id="GIE05854.1"/>
    </source>
</evidence>
<evidence type="ECO:0000256" key="1">
    <source>
        <dbReference type="SAM" id="MobiDB-lite"/>
    </source>
</evidence>
<keyword evidence="2" id="KW-1133">Transmembrane helix</keyword>
<feature type="compositionally biased region" description="Pro residues" evidence="1">
    <location>
        <begin position="9"/>
        <end position="31"/>
    </location>
</feature>
<keyword evidence="4" id="KW-1185">Reference proteome</keyword>
<accession>A0ABQ3Z7S2</accession>
<feature type="region of interest" description="Disordered" evidence="1">
    <location>
        <begin position="1"/>
        <end position="41"/>
    </location>
</feature>
<gene>
    <name evidence="3" type="ORF">Adu01nite_72040</name>
</gene>
<sequence length="191" mass="20370">MQPQEPVTGPVPQPPQARGPLPVPGGPPGVPPAGGGGLGKPRSRRGRLILAMAAGVIGLLCLGGVGVFVSLYDEATEIKRSEPDAVVDNFLRAYLVNRDDQRASLYQCKSGGDFAQILDYRNDIVSRERQYSVGIRVTWSTFTVNTNGKTGVVTTDLIKTASDQSGRLSNSWQFNVVDDDGWRVCGGSPLS</sequence>
<name>A0ABQ3Z7S2_9ACTN</name>
<comment type="caution">
    <text evidence="3">The sequence shown here is derived from an EMBL/GenBank/DDBJ whole genome shotgun (WGS) entry which is preliminary data.</text>
</comment>
<protein>
    <recommendedName>
        <fullName evidence="5">Mce-associated membrane protein</fullName>
    </recommendedName>
</protein>
<feature type="transmembrane region" description="Helical" evidence="2">
    <location>
        <begin position="48"/>
        <end position="72"/>
    </location>
</feature>
<dbReference type="EMBL" id="BOML01000058">
    <property type="protein sequence ID" value="GIE05854.1"/>
    <property type="molecule type" value="Genomic_DNA"/>
</dbReference>
<keyword evidence="2" id="KW-0472">Membrane</keyword>
<reference evidence="3 4" key="1">
    <citation type="submission" date="2021-01" db="EMBL/GenBank/DDBJ databases">
        <title>Whole genome shotgun sequence of Actinoplanes durhamensis NBRC 14914.</title>
        <authorList>
            <person name="Komaki H."/>
            <person name="Tamura T."/>
        </authorList>
    </citation>
    <scope>NUCLEOTIDE SEQUENCE [LARGE SCALE GENOMIC DNA]</scope>
    <source>
        <strain evidence="3 4">NBRC 14914</strain>
    </source>
</reference>
<evidence type="ECO:0000256" key="2">
    <source>
        <dbReference type="SAM" id="Phobius"/>
    </source>
</evidence>
<keyword evidence="2" id="KW-0812">Transmembrane</keyword>
<evidence type="ECO:0000313" key="4">
    <source>
        <dbReference type="Proteomes" id="UP000637628"/>
    </source>
</evidence>
<proteinExistence type="predicted"/>
<dbReference type="Proteomes" id="UP000637628">
    <property type="component" value="Unassembled WGS sequence"/>
</dbReference>